<dbReference type="SUPFAM" id="SSF52540">
    <property type="entry name" value="P-loop containing nucleoside triphosphate hydrolases"/>
    <property type="match status" value="1"/>
</dbReference>
<evidence type="ECO:0000256" key="1">
    <source>
        <dbReference type="SAM" id="Coils"/>
    </source>
</evidence>
<dbReference type="InterPro" id="IPR027417">
    <property type="entry name" value="P-loop_NTPase"/>
</dbReference>
<dbReference type="EMBL" id="BARS01040972">
    <property type="protein sequence ID" value="GAG40968.1"/>
    <property type="molecule type" value="Genomic_DNA"/>
</dbReference>
<sequence length="253" mass="28742">EIKPLRAEIEPAELELETLEREQFAFRESEDTIIRALRDAEHRFTQASIDLARQKEALESLRHRIEGDFGLVHFDYVEKVSGPNPLPLEGMVENLPKNQMIPPEAENSLKRLRAQLRRIGPINPEAQSEYQEVKQRYEFLTNQVSDLQKAESDVRQVIHELDELMKQEFCKTFEDVAAEFSDTFTRLFGGGTARLILSDPEDITNTGIEIDARLPGRRTHGLSLLSGGERSLTAVALIFALLKVSPTPFCLLD</sequence>
<organism evidence="2">
    <name type="scientific">marine sediment metagenome</name>
    <dbReference type="NCBI Taxonomy" id="412755"/>
    <lineage>
        <taxon>unclassified sequences</taxon>
        <taxon>metagenomes</taxon>
        <taxon>ecological metagenomes</taxon>
    </lineage>
</organism>
<comment type="caution">
    <text evidence="2">The sequence shown here is derived from an EMBL/GenBank/DDBJ whole genome shotgun (WGS) entry which is preliminary data.</text>
</comment>
<evidence type="ECO:0000313" key="2">
    <source>
        <dbReference type="EMBL" id="GAG40968.1"/>
    </source>
</evidence>
<gene>
    <name evidence="2" type="ORF">S01H1_62389</name>
</gene>
<name>X0XWP8_9ZZZZ</name>
<proteinExistence type="predicted"/>
<feature type="non-terminal residue" evidence="2">
    <location>
        <position position="253"/>
    </location>
</feature>
<dbReference type="Gene3D" id="3.40.50.300">
    <property type="entry name" value="P-loop containing nucleotide triphosphate hydrolases"/>
    <property type="match status" value="1"/>
</dbReference>
<protein>
    <recommendedName>
        <fullName evidence="3">RecF/RecN/SMC N-terminal domain-containing protein</fullName>
    </recommendedName>
</protein>
<accession>X0XWP8</accession>
<evidence type="ECO:0008006" key="3">
    <source>
        <dbReference type="Google" id="ProtNLM"/>
    </source>
</evidence>
<feature type="coiled-coil region" evidence="1">
    <location>
        <begin position="123"/>
        <end position="167"/>
    </location>
</feature>
<dbReference type="AlphaFoldDB" id="X0XWP8"/>
<reference evidence="2" key="1">
    <citation type="journal article" date="2014" name="Front. Microbiol.">
        <title>High frequency of phylogenetically diverse reductive dehalogenase-homologous genes in deep subseafloor sedimentary metagenomes.</title>
        <authorList>
            <person name="Kawai M."/>
            <person name="Futagami T."/>
            <person name="Toyoda A."/>
            <person name="Takaki Y."/>
            <person name="Nishi S."/>
            <person name="Hori S."/>
            <person name="Arai W."/>
            <person name="Tsubouchi T."/>
            <person name="Morono Y."/>
            <person name="Uchiyama I."/>
            <person name="Ito T."/>
            <person name="Fujiyama A."/>
            <person name="Inagaki F."/>
            <person name="Takami H."/>
        </authorList>
    </citation>
    <scope>NUCLEOTIDE SEQUENCE</scope>
    <source>
        <strain evidence="2">Expedition CK06-06</strain>
    </source>
</reference>
<keyword evidence="1" id="KW-0175">Coiled coil</keyword>
<dbReference type="PANTHER" id="PTHR43977">
    <property type="entry name" value="STRUCTURAL MAINTENANCE OF CHROMOSOMES PROTEIN 3"/>
    <property type="match status" value="1"/>
</dbReference>
<feature type="non-terminal residue" evidence="2">
    <location>
        <position position="1"/>
    </location>
</feature>